<dbReference type="OrthoDB" id="92805at2759"/>
<dbReference type="EMBL" id="BSXT01001381">
    <property type="protein sequence ID" value="GMF41824.1"/>
    <property type="molecule type" value="Genomic_DNA"/>
</dbReference>
<keyword evidence="2" id="KW-1185">Reference proteome</keyword>
<dbReference type="AlphaFoldDB" id="A0A9W6XMJ7"/>
<evidence type="ECO:0000313" key="2">
    <source>
        <dbReference type="Proteomes" id="UP001165121"/>
    </source>
</evidence>
<dbReference type="Proteomes" id="UP001165121">
    <property type="component" value="Unassembled WGS sequence"/>
</dbReference>
<name>A0A9W6XMJ7_9STRA</name>
<comment type="caution">
    <text evidence="1">The sequence shown here is derived from an EMBL/GenBank/DDBJ whole genome shotgun (WGS) entry which is preliminary data.</text>
</comment>
<accession>A0A9W6XMJ7</accession>
<gene>
    <name evidence="1" type="ORF">Pfra01_001339900</name>
</gene>
<protein>
    <submittedName>
        <fullName evidence="1">Unnamed protein product</fullName>
    </submittedName>
</protein>
<organism evidence="1 2">
    <name type="scientific">Phytophthora fragariaefolia</name>
    <dbReference type="NCBI Taxonomy" id="1490495"/>
    <lineage>
        <taxon>Eukaryota</taxon>
        <taxon>Sar</taxon>
        <taxon>Stramenopiles</taxon>
        <taxon>Oomycota</taxon>
        <taxon>Peronosporomycetes</taxon>
        <taxon>Peronosporales</taxon>
        <taxon>Peronosporaceae</taxon>
        <taxon>Phytophthora</taxon>
    </lineage>
</organism>
<sequence length="146" mass="15925">MMAASWSDARDGCSFFRDPSVGGHGGHDWALALAGALRARGRGGRGTPTDPQRASRVPLAAAVEAAHTSHISLLQVRRSIAFDRWLEEKKTHTSKETGASHADFAGDNQDKQAEIDFAFQDWLRRKRKTAGKKKTTTSSSEQVCCN</sequence>
<evidence type="ECO:0000313" key="1">
    <source>
        <dbReference type="EMBL" id="GMF41824.1"/>
    </source>
</evidence>
<proteinExistence type="predicted"/>
<reference evidence="1" key="1">
    <citation type="submission" date="2023-04" db="EMBL/GenBank/DDBJ databases">
        <title>Phytophthora fragariaefolia NBRC 109709.</title>
        <authorList>
            <person name="Ichikawa N."/>
            <person name="Sato H."/>
            <person name="Tonouchi N."/>
        </authorList>
    </citation>
    <scope>NUCLEOTIDE SEQUENCE</scope>
    <source>
        <strain evidence="1">NBRC 109709</strain>
    </source>
</reference>